<evidence type="ECO:0000259" key="2">
    <source>
        <dbReference type="Pfam" id="PF07589"/>
    </source>
</evidence>
<comment type="caution">
    <text evidence="3">The sequence shown here is derived from an EMBL/GenBank/DDBJ whole genome shotgun (WGS) entry which is preliminary data.</text>
</comment>
<evidence type="ECO:0000256" key="1">
    <source>
        <dbReference type="SAM" id="SignalP"/>
    </source>
</evidence>
<dbReference type="InterPro" id="IPR013424">
    <property type="entry name" value="Ice-binding_C"/>
</dbReference>
<name>A0ABS9VLW7_9SPHN</name>
<evidence type="ECO:0000313" key="3">
    <source>
        <dbReference type="EMBL" id="MCH8615961.1"/>
    </source>
</evidence>
<sequence length="217" mass="21942">MNSVISGSVAALLALTAATAANATSISGNGNPASDPALAGGTQVTFTGLANGTYPSLDLGAVTISGVGGNVNIDTTYAGQYNTTGTYLDNNQGSTTDLLFTFDSAVSAFGFNLGAHDSSWTITAYNGATLLDTFTFGAIGGSNAGEYYGLSVPGITSAHLSTTESYDWVLLDNFTFVTGGTSSGVPEPTTWAMMLVGFGAVGFSLRRRKPAAVAQIA</sequence>
<keyword evidence="4" id="KW-1185">Reference proteome</keyword>
<dbReference type="RefSeq" id="WP_241446794.1">
    <property type="nucleotide sequence ID" value="NZ_JAKZHW010000001.1"/>
</dbReference>
<dbReference type="NCBIfam" id="NF035944">
    <property type="entry name" value="PEPxxWA-CTERM"/>
    <property type="match status" value="1"/>
</dbReference>
<reference evidence="3 4" key="1">
    <citation type="submission" date="2022-03" db="EMBL/GenBank/DDBJ databases">
        <authorList>
            <person name="Jo J.-H."/>
            <person name="Im W.-T."/>
        </authorList>
    </citation>
    <scope>NUCLEOTIDE SEQUENCE [LARGE SCALE GENOMIC DNA]</scope>
    <source>
        <strain evidence="3 4">SM33</strain>
    </source>
</reference>
<gene>
    <name evidence="3" type="ORF">LZ016_07595</name>
</gene>
<dbReference type="EMBL" id="JAKZHW010000001">
    <property type="protein sequence ID" value="MCH8615961.1"/>
    <property type="molecule type" value="Genomic_DNA"/>
</dbReference>
<organism evidence="3 4">
    <name type="scientific">Sphingomonas telluris</name>
    <dbReference type="NCBI Taxonomy" id="2907998"/>
    <lineage>
        <taxon>Bacteria</taxon>
        <taxon>Pseudomonadati</taxon>
        <taxon>Pseudomonadota</taxon>
        <taxon>Alphaproteobacteria</taxon>
        <taxon>Sphingomonadales</taxon>
        <taxon>Sphingomonadaceae</taxon>
        <taxon>Sphingomonas</taxon>
    </lineage>
</organism>
<dbReference type="NCBIfam" id="TIGR02595">
    <property type="entry name" value="PEP_CTERM"/>
    <property type="match status" value="1"/>
</dbReference>
<evidence type="ECO:0000313" key="4">
    <source>
        <dbReference type="Proteomes" id="UP001203058"/>
    </source>
</evidence>
<accession>A0ABS9VLW7</accession>
<protein>
    <submittedName>
        <fullName evidence="3">PEPxxWA-CTERM sorting domain-containing protein</fullName>
    </submittedName>
</protein>
<dbReference type="Pfam" id="PF07589">
    <property type="entry name" value="PEP-CTERM"/>
    <property type="match status" value="1"/>
</dbReference>
<feature type="domain" description="Ice-binding protein C-terminal" evidence="2">
    <location>
        <begin position="185"/>
        <end position="208"/>
    </location>
</feature>
<proteinExistence type="predicted"/>
<keyword evidence="1" id="KW-0732">Signal</keyword>
<dbReference type="Proteomes" id="UP001203058">
    <property type="component" value="Unassembled WGS sequence"/>
</dbReference>
<feature type="signal peptide" evidence="1">
    <location>
        <begin position="1"/>
        <end position="23"/>
    </location>
</feature>
<feature type="chain" id="PRO_5047528772" evidence="1">
    <location>
        <begin position="24"/>
        <end position="217"/>
    </location>
</feature>